<proteinExistence type="predicted"/>
<name>A0AAE4GGQ4_9BURK</name>
<sequence>MDCVVSFNAATFQARYPEFSTLTPDVLSLYFAEATLFLNNTAASAVTDLNVRALLLNMLTAHLAALFGGVNGQAATPLVGRVNSATEGSVSVSTDMGPVYNSQAWYMQTKYGAEFWAATSIFRRFRYVPGARACAG</sequence>
<dbReference type="Pfam" id="PF13262">
    <property type="entry name" value="DUF4054"/>
    <property type="match status" value="1"/>
</dbReference>
<dbReference type="AlphaFoldDB" id="A0AAE4GGQ4"/>
<evidence type="ECO:0000313" key="1">
    <source>
        <dbReference type="EMBL" id="MDT0340629.1"/>
    </source>
</evidence>
<dbReference type="RefSeq" id="WP_310839016.1">
    <property type="nucleotide sequence ID" value="NZ_JAVLSM010000024.1"/>
</dbReference>
<protein>
    <submittedName>
        <fullName evidence="1">DUF4054 domain-containing protein</fullName>
    </submittedName>
</protein>
<reference evidence="1" key="1">
    <citation type="submission" date="2023-02" db="EMBL/GenBank/DDBJ databases">
        <title>Description of Herbaspirillum huttiense subsp. nephrolepsisexaltata and Herbaspirillum huttiense subsp. lycopersicon.</title>
        <authorList>
            <person name="Poudel M."/>
            <person name="Sharma A."/>
            <person name="Goss E."/>
            <person name="Tapia J.H."/>
            <person name="Harmon C.M."/>
            <person name="Jones J.B."/>
        </authorList>
    </citation>
    <scope>NUCLEOTIDE SEQUENCE</scope>
    <source>
        <strain evidence="1">NC40101</strain>
    </source>
</reference>
<gene>
    <name evidence="1" type="ORF">RJN63_27615</name>
</gene>
<organism evidence="1">
    <name type="scientific">Herbaspirillum huttiense subsp. nephrolepidis</name>
    <dbReference type="NCBI Taxonomy" id="3075126"/>
    <lineage>
        <taxon>Bacteria</taxon>
        <taxon>Pseudomonadati</taxon>
        <taxon>Pseudomonadota</taxon>
        <taxon>Betaproteobacteria</taxon>
        <taxon>Burkholderiales</taxon>
        <taxon>Oxalobacteraceae</taxon>
        <taxon>Herbaspirillum</taxon>
    </lineage>
</organism>
<dbReference type="InterPro" id="IPR025127">
    <property type="entry name" value="DUF4054"/>
</dbReference>
<comment type="caution">
    <text evidence="1">The sequence shown here is derived from an EMBL/GenBank/DDBJ whole genome shotgun (WGS) entry which is preliminary data.</text>
</comment>
<accession>A0AAE4GGQ4</accession>
<dbReference type="EMBL" id="JAVRAA010000025">
    <property type="protein sequence ID" value="MDT0340629.1"/>
    <property type="molecule type" value="Genomic_DNA"/>
</dbReference>